<dbReference type="Pfam" id="PF04146">
    <property type="entry name" value="YTH"/>
    <property type="match status" value="1"/>
</dbReference>
<dbReference type="SMR" id="A0AA38GDI4"/>
<dbReference type="InterPro" id="IPR007275">
    <property type="entry name" value="YTH_domain"/>
</dbReference>
<proteinExistence type="predicted"/>
<dbReference type="GO" id="GO:0048024">
    <property type="term" value="P:regulation of mRNA splicing, via spliceosome"/>
    <property type="evidence" value="ECO:0007669"/>
    <property type="project" value="TreeGrafter"/>
</dbReference>
<feature type="region of interest" description="Disordered" evidence="1">
    <location>
        <begin position="154"/>
        <end position="184"/>
    </location>
</feature>
<evidence type="ECO:0000256" key="1">
    <source>
        <dbReference type="SAM" id="MobiDB-lite"/>
    </source>
</evidence>
<dbReference type="PANTHER" id="PTHR12357:SF3">
    <property type="entry name" value="YTH DOMAIN-CONTAINING PROTEIN 1"/>
    <property type="match status" value="1"/>
</dbReference>
<dbReference type="GO" id="GO:0005654">
    <property type="term" value="C:nucleoplasm"/>
    <property type="evidence" value="ECO:0007669"/>
    <property type="project" value="TreeGrafter"/>
</dbReference>
<dbReference type="Gene3D" id="3.10.590.10">
    <property type="entry name" value="ph1033 like domains"/>
    <property type="match status" value="1"/>
</dbReference>
<gene>
    <name evidence="3" type="ORF">KI387_016341</name>
</gene>
<evidence type="ECO:0000313" key="3">
    <source>
        <dbReference type="EMBL" id="KAH9321702.1"/>
    </source>
</evidence>
<comment type="caution">
    <text evidence="3">The sequence shown here is derived from an EMBL/GenBank/DDBJ whole genome shotgun (WGS) entry which is preliminary data.</text>
</comment>
<feature type="non-terminal residue" evidence="3">
    <location>
        <position position="479"/>
    </location>
</feature>
<reference evidence="3 4" key="1">
    <citation type="journal article" date="2021" name="Nat. Plants">
        <title>The Taxus genome provides insights into paclitaxel biosynthesis.</title>
        <authorList>
            <person name="Xiong X."/>
            <person name="Gou J."/>
            <person name="Liao Q."/>
            <person name="Li Y."/>
            <person name="Zhou Q."/>
            <person name="Bi G."/>
            <person name="Li C."/>
            <person name="Du R."/>
            <person name="Wang X."/>
            <person name="Sun T."/>
            <person name="Guo L."/>
            <person name="Liang H."/>
            <person name="Lu P."/>
            <person name="Wu Y."/>
            <person name="Zhang Z."/>
            <person name="Ro D.K."/>
            <person name="Shang Y."/>
            <person name="Huang S."/>
            <person name="Yan J."/>
        </authorList>
    </citation>
    <scope>NUCLEOTIDE SEQUENCE [LARGE SCALE GENOMIC DNA]</scope>
    <source>
        <strain evidence="3">Ta-2019</strain>
    </source>
</reference>
<feature type="compositionally biased region" description="Polar residues" evidence="1">
    <location>
        <begin position="46"/>
        <end position="57"/>
    </location>
</feature>
<evidence type="ECO:0000259" key="2">
    <source>
        <dbReference type="PROSITE" id="PS50882"/>
    </source>
</evidence>
<dbReference type="GO" id="GO:0000398">
    <property type="term" value="P:mRNA splicing, via spliceosome"/>
    <property type="evidence" value="ECO:0007669"/>
    <property type="project" value="TreeGrafter"/>
</dbReference>
<evidence type="ECO:0000313" key="4">
    <source>
        <dbReference type="Proteomes" id="UP000824469"/>
    </source>
</evidence>
<feature type="region of interest" description="Disordered" evidence="1">
    <location>
        <begin position="129"/>
        <end position="148"/>
    </location>
</feature>
<keyword evidence="4" id="KW-1185">Reference proteome</keyword>
<dbReference type="GO" id="GO:1990247">
    <property type="term" value="F:N6-methyladenosine-containing RNA reader activity"/>
    <property type="evidence" value="ECO:0007669"/>
    <property type="project" value="TreeGrafter"/>
</dbReference>
<feature type="compositionally biased region" description="Basic and acidic residues" evidence="1">
    <location>
        <begin position="433"/>
        <end position="459"/>
    </location>
</feature>
<feature type="region of interest" description="Disordered" evidence="1">
    <location>
        <begin position="414"/>
        <end position="479"/>
    </location>
</feature>
<dbReference type="CDD" id="cd21134">
    <property type="entry name" value="YTH"/>
    <property type="match status" value="1"/>
</dbReference>
<accession>A0AA38GDI4</accession>
<organism evidence="3 4">
    <name type="scientific">Taxus chinensis</name>
    <name type="common">Chinese yew</name>
    <name type="synonym">Taxus wallichiana var. chinensis</name>
    <dbReference type="NCBI Taxonomy" id="29808"/>
    <lineage>
        <taxon>Eukaryota</taxon>
        <taxon>Viridiplantae</taxon>
        <taxon>Streptophyta</taxon>
        <taxon>Embryophyta</taxon>
        <taxon>Tracheophyta</taxon>
        <taxon>Spermatophyta</taxon>
        <taxon>Pinopsida</taxon>
        <taxon>Pinidae</taxon>
        <taxon>Conifers II</taxon>
        <taxon>Cupressales</taxon>
        <taxon>Taxaceae</taxon>
        <taxon>Taxus</taxon>
    </lineage>
</organism>
<feature type="domain" description="YTH" evidence="2">
    <location>
        <begin position="203"/>
        <end position="338"/>
    </location>
</feature>
<protein>
    <recommendedName>
        <fullName evidence="2">YTH domain-containing protein</fullName>
    </recommendedName>
</protein>
<sequence length="479" mass="52954">MVKKRDSIHPSRLEVAIDNMGVKVALRLNGGNPEGGKGSNPDHDLQSVQNSGASTNRIVDKNRRVKGTEKSVLDDIMGDPDDFGDLGDLDAGSESDGGRWEDTFKMAVEEEPDALAVVPPSDCIDIKGVGKASPDGTPKENASIVDSSLTDCKQEPDAFEEPGSSSHRGNEIQHHKSSQGKLKHLSNVLGNGTSLEEEKLHSTRFFIIKSLNHRNLEMSIEKGIWATQVMNEPILEEAFHKSERVILIFSVNMSGYFQGYAQMMSPVGCKRTNVWSESNSGTNPWGRTFKVKWLRLYNLPFQKTVHLKNPLNEYKPVKISRDCQELTQEIGEALCSLIDDGAELDGKQKRMAVRDGPPTKRIHRDYPNAMADGQCVSGIPSQVNWPLTPMLYPCPQYPPVIPLEQYNLPGGTVSNIVPSHLEEPKNSTSRSPHASEKSNDRRRDRERSAGTDGKKERSRSGGNSKHGGDNLVEDDLLHM</sequence>
<dbReference type="GO" id="GO:0003729">
    <property type="term" value="F:mRNA binding"/>
    <property type="evidence" value="ECO:0007669"/>
    <property type="project" value="TreeGrafter"/>
</dbReference>
<dbReference type="OMA" id="NHHNIQM"/>
<feature type="compositionally biased region" description="Acidic residues" evidence="1">
    <location>
        <begin position="76"/>
        <end position="93"/>
    </location>
</feature>
<feature type="compositionally biased region" description="Basic and acidic residues" evidence="1">
    <location>
        <begin position="58"/>
        <end position="73"/>
    </location>
</feature>
<name>A0AA38GDI4_TAXCH</name>
<feature type="compositionally biased region" description="Basic residues" evidence="1">
    <location>
        <begin position="175"/>
        <end position="184"/>
    </location>
</feature>
<dbReference type="Proteomes" id="UP000824469">
    <property type="component" value="Unassembled WGS sequence"/>
</dbReference>
<dbReference type="PROSITE" id="PS50882">
    <property type="entry name" value="YTH"/>
    <property type="match status" value="1"/>
</dbReference>
<feature type="region of interest" description="Disordered" evidence="1">
    <location>
        <begin position="27"/>
        <end position="97"/>
    </location>
</feature>
<dbReference type="AlphaFoldDB" id="A0AA38GDI4"/>
<dbReference type="EMBL" id="JAHRHJ020000003">
    <property type="protein sequence ID" value="KAH9321702.1"/>
    <property type="molecule type" value="Genomic_DNA"/>
</dbReference>
<dbReference type="InterPro" id="IPR045168">
    <property type="entry name" value="YTH_prot"/>
</dbReference>
<dbReference type="PANTHER" id="PTHR12357">
    <property type="entry name" value="YTH YT521-B HOMOLOGY DOMAIN-CONTAINING"/>
    <property type="match status" value="1"/>
</dbReference>